<dbReference type="GO" id="GO:0005886">
    <property type="term" value="C:plasma membrane"/>
    <property type="evidence" value="ECO:0007669"/>
    <property type="project" value="TreeGrafter"/>
</dbReference>
<protein>
    <submittedName>
        <fullName evidence="4">Capsular polysaccharide export inner-membrane protein, BexC/CtrB/KpsE family</fullName>
    </submittedName>
</protein>
<dbReference type="EMBL" id="AAYA01000001">
    <property type="protein sequence ID" value="EBA10261.1"/>
    <property type="molecule type" value="Genomic_DNA"/>
</dbReference>
<evidence type="ECO:0000256" key="2">
    <source>
        <dbReference type="SAM" id="MobiDB-lite"/>
    </source>
</evidence>
<dbReference type="GO" id="GO:0004713">
    <property type="term" value="F:protein tyrosine kinase activity"/>
    <property type="evidence" value="ECO:0007669"/>
    <property type="project" value="TreeGrafter"/>
</dbReference>
<dbReference type="AlphaFoldDB" id="A3JXM5"/>
<dbReference type="PANTHER" id="PTHR32309:SF13">
    <property type="entry name" value="FERRIC ENTEROBACTIN TRANSPORT PROTEIN FEPE"/>
    <property type="match status" value="1"/>
</dbReference>
<keyword evidence="3" id="KW-0472">Membrane</keyword>
<feature type="region of interest" description="Disordered" evidence="2">
    <location>
        <begin position="1"/>
        <end position="163"/>
    </location>
</feature>
<keyword evidence="5" id="KW-1185">Reference proteome</keyword>
<evidence type="ECO:0000313" key="5">
    <source>
        <dbReference type="Proteomes" id="UP000005713"/>
    </source>
</evidence>
<feature type="transmembrane region" description="Helical" evidence="3">
    <location>
        <begin position="615"/>
        <end position="635"/>
    </location>
</feature>
<comment type="caution">
    <text evidence="4">The sequence shown here is derived from an EMBL/GenBank/DDBJ whole genome shotgun (WGS) entry which is preliminary data.</text>
</comment>
<dbReference type="PANTHER" id="PTHR32309">
    <property type="entry name" value="TYROSINE-PROTEIN KINASE"/>
    <property type="match status" value="1"/>
</dbReference>
<dbReference type="eggNOG" id="COG3524">
    <property type="taxonomic scope" value="Bacteria"/>
</dbReference>
<evidence type="ECO:0000256" key="1">
    <source>
        <dbReference type="SAM" id="Coils"/>
    </source>
</evidence>
<evidence type="ECO:0000313" key="4">
    <source>
        <dbReference type="EMBL" id="EBA10261.1"/>
    </source>
</evidence>
<keyword evidence="1" id="KW-0175">Coiled coil</keyword>
<dbReference type="RefSeq" id="WP_005854958.1">
    <property type="nucleotide sequence ID" value="NZ_AAYA01000001.1"/>
</dbReference>
<proteinExistence type="predicted"/>
<gene>
    <name evidence="4" type="ORF">SSE37_19687</name>
</gene>
<feature type="compositionally biased region" description="Basic residues" evidence="2">
    <location>
        <begin position="1"/>
        <end position="14"/>
    </location>
</feature>
<feature type="compositionally biased region" description="Polar residues" evidence="2">
    <location>
        <begin position="40"/>
        <end position="52"/>
    </location>
</feature>
<sequence length="641" mass="70189">MTTKPKAKKFRIRRSPTTSADPASGTDRIAAEAPARPVSGAQQPPTQPTASLSRRPAEDGSAPRPAPRPAPGPARAASPADAGERLAARPPAQQTQSQAPTQAVSQTRAQVEASVRPTTTAQSRPMFSQTGSTASTAQAAQAQSQPHPSEGPRSGDVASAAQVAGETDMDAIRHEGLTGRQLRMARRVAQKHGLAPTSDFDAVRLLRARGIDPFQRTNMLELVKPADAKMEPEQVKVQLPQTVEVEKNKLPSTETISPAERRAVEIKRIQKDLAQRRRKKTLLLMVRLAVFVLLPTIVMGYYYYNVATPMYATKSEFLILKNDGAGSAMPSLLRGSAFDTAQDAIATQSYLQSKEVMMRLEQDEGFKEHFSQPSIDPIQRLDPDASNEDAYKLYKKSVQISFDPTEGVIKMEVTAADPELAAKFSRALIGYAEERIDNLTARKRNDSVDSALVNLNKAETDRREAQEKLVRLQQEGNIVDPEGRIGALRAQINTRELELQEKKLQLQALLDNSRPNQAKVDGTRGDIRRLEALLATLNAEMTTATTGEQSLAEMAVQIKLAEADLATRDLMLQTALERLETARREADSQARYMTTSVTPVASEDPSYPRKFENTILAFLIFAGAYLMVSLTASILREQVSS</sequence>
<keyword evidence="3" id="KW-1133">Transmembrane helix</keyword>
<feature type="compositionally biased region" description="Polar residues" evidence="2">
    <location>
        <begin position="116"/>
        <end position="127"/>
    </location>
</feature>
<reference evidence="4 5" key="1">
    <citation type="submission" date="2006-06" db="EMBL/GenBank/DDBJ databases">
        <authorList>
            <person name="Moran M.A."/>
            <person name="Ferriera S."/>
            <person name="Johnson J."/>
            <person name="Kravitz S."/>
            <person name="Beeson K."/>
            <person name="Sutton G."/>
            <person name="Rogers Y.-H."/>
            <person name="Friedman R."/>
            <person name="Frazier M."/>
            <person name="Venter J.C."/>
        </authorList>
    </citation>
    <scope>NUCLEOTIDE SEQUENCE [LARGE SCALE GENOMIC DNA]</scope>
    <source>
        <strain evidence="4 5">E-37</strain>
    </source>
</reference>
<dbReference type="InterPro" id="IPR050445">
    <property type="entry name" value="Bact_polysacc_biosynth/exp"/>
</dbReference>
<dbReference type="Proteomes" id="UP000005713">
    <property type="component" value="Unassembled WGS sequence"/>
</dbReference>
<feature type="compositionally biased region" description="Low complexity" evidence="2">
    <location>
        <begin position="128"/>
        <end position="145"/>
    </location>
</feature>
<feature type="transmembrane region" description="Helical" evidence="3">
    <location>
        <begin position="281"/>
        <end position="304"/>
    </location>
</feature>
<organism evidence="4 5">
    <name type="scientific">Sagittula stellata (strain ATCC 700073 / DSM 11524 / E-37)</name>
    <dbReference type="NCBI Taxonomy" id="388399"/>
    <lineage>
        <taxon>Bacteria</taxon>
        <taxon>Pseudomonadati</taxon>
        <taxon>Pseudomonadota</taxon>
        <taxon>Alphaproteobacteria</taxon>
        <taxon>Rhodobacterales</taxon>
        <taxon>Roseobacteraceae</taxon>
        <taxon>Sagittula</taxon>
    </lineage>
</organism>
<keyword evidence="3" id="KW-0812">Transmembrane</keyword>
<feature type="coiled-coil region" evidence="1">
    <location>
        <begin position="448"/>
        <end position="540"/>
    </location>
</feature>
<evidence type="ECO:0000256" key="3">
    <source>
        <dbReference type="SAM" id="Phobius"/>
    </source>
</evidence>
<feature type="compositionally biased region" description="Low complexity" evidence="2">
    <location>
        <begin position="90"/>
        <end position="107"/>
    </location>
</feature>
<accession>A3JXM5</accession>
<name>A3JXM5_SAGS3</name>